<evidence type="ECO:0000313" key="3">
    <source>
        <dbReference type="Proteomes" id="UP000251891"/>
    </source>
</evidence>
<dbReference type="EMBL" id="QLYX01000010">
    <property type="protein sequence ID" value="RAY13242.1"/>
    <property type="molecule type" value="Genomic_DNA"/>
</dbReference>
<organism evidence="2 3">
    <name type="scientific">Actinomadura craniellae</name>
    <dbReference type="NCBI Taxonomy" id="2231787"/>
    <lineage>
        <taxon>Bacteria</taxon>
        <taxon>Bacillati</taxon>
        <taxon>Actinomycetota</taxon>
        <taxon>Actinomycetes</taxon>
        <taxon>Streptosporangiales</taxon>
        <taxon>Thermomonosporaceae</taxon>
        <taxon>Actinomadura</taxon>
    </lineage>
</organism>
<dbReference type="Proteomes" id="UP000251891">
    <property type="component" value="Unassembled WGS sequence"/>
</dbReference>
<comment type="caution">
    <text evidence="2">The sequence shown here is derived from an EMBL/GenBank/DDBJ whole genome shotgun (WGS) entry which is preliminary data.</text>
</comment>
<accession>A0A365H2M7</accession>
<evidence type="ECO:0000313" key="2">
    <source>
        <dbReference type="EMBL" id="RAY13242.1"/>
    </source>
</evidence>
<feature type="domain" description="DUF397" evidence="1">
    <location>
        <begin position="3"/>
        <end position="55"/>
    </location>
</feature>
<proteinExistence type="predicted"/>
<dbReference type="Pfam" id="PF04149">
    <property type="entry name" value="DUF397"/>
    <property type="match status" value="1"/>
</dbReference>
<dbReference type="OrthoDB" id="4301277at2"/>
<dbReference type="AlphaFoldDB" id="A0A365H2M7"/>
<keyword evidence="3" id="KW-1185">Reference proteome</keyword>
<name>A0A365H2M7_9ACTN</name>
<reference evidence="2 3" key="1">
    <citation type="submission" date="2018-06" db="EMBL/GenBank/DDBJ databases">
        <title>Actinomadura craniellae sp. nov. isolated from marine sponge Craniella sp.</title>
        <authorList>
            <person name="Li L."/>
            <person name="Xu Q.H."/>
            <person name="Lin H.W."/>
            <person name="Lu Y.H."/>
        </authorList>
    </citation>
    <scope>NUCLEOTIDE SEQUENCE [LARGE SCALE GENOMIC DNA]</scope>
    <source>
        <strain evidence="2 3">LHW63021</strain>
    </source>
</reference>
<gene>
    <name evidence="2" type="ORF">DPM19_21310</name>
</gene>
<evidence type="ECO:0000259" key="1">
    <source>
        <dbReference type="Pfam" id="PF04149"/>
    </source>
</evidence>
<sequence>MGAQWRKSSRSPNLADCVEVAVISGHVGVRDTKDRHGPVLSFTRVAWGAFLQGIKAGSHERE</sequence>
<dbReference type="InterPro" id="IPR007278">
    <property type="entry name" value="DUF397"/>
</dbReference>
<protein>
    <submittedName>
        <fullName evidence="2">DUF397 domain-containing protein</fullName>
    </submittedName>
</protein>